<dbReference type="InterPro" id="IPR025724">
    <property type="entry name" value="GAG-pre-integrase_dom"/>
</dbReference>
<dbReference type="Proteomes" id="UP001472677">
    <property type="component" value="Unassembled WGS sequence"/>
</dbReference>
<reference evidence="3 4" key="1">
    <citation type="journal article" date="2024" name="G3 (Bethesda)">
        <title>Genome assembly of Hibiscus sabdariffa L. provides insights into metabolisms of medicinal natural products.</title>
        <authorList>
            <person name="Kim T."/>
        </authorList>
    </citation>
    <scope>NUCLEOTIDE SEQUENCE [LARGE SCALE GENOMIC DNA]</scope>
    <source>
        <strain evidence="3">TK-2024</strain>
        <tissue evidence="3">Old leaves</tissue>
    </source>
</reference>
<gene>
    <name evidence="3" type="ORF">V6N12_057668</name>
</gene>
<evidence type="ECO:0000256" key="1">
    <source>
        <dbReference type="SAM" id="MobiDB-lite"/>
    </source>
</evidence>
<feature type="domain" description="GAG-pre-integrase" evidence="2">
    <location>
        <begin position="98"/>
        <end position="163"/>
    </location>
</feature>
<evidence type="ECO:0000313" key="3">
    <source>
        <dbReference type="EMBL" id="KAK8514772.1"/>
    </source>
</evidence>
<accession>A0ABR2C5T2</accession>
<keyword evidence="4" id="KW-1185">Reference proteome</keyword>
<feature type="compositionally biased region" description="Low complexity" evidence="1">
    <location>
        <begin position="188"/>
        <end position="204"/>
    </location>
</feature>
<feature type="region of interest" description="Disordered" evidence="1">
    <location>
        <begin position="175"/>
        <end position="208"/>
    </location>
</feature>
<dbReference type="Pfam" id="PF13976">
    <property type="entry name" value="gag_pre-integrs"/>
    <property type="match status" value="1"/>
</dbReference>
<dbReference type="EMBL" id="JBBPBM010000066">
    <property type="protein sequence ID" value="KAK8514772.1"/>
    <property type="molecule type" value="Genomic_DNA"/>
</dbReference>
<comment type="caution">
    <text evidence="3">The sequence shown here is derived from an EMBL/GenBank/DDBJ whole genome shotgun (WGS) entry which is preliminary data.</text>
</comment>
<proteinExistence type="predicted"/>
<organism evidence="3 4">
    <name type="scientific">Hibiscus sabdariffa</name>
    <name type="common">roselle</name>
    <dbReference type="NCBI Taxonomy" id="183260"/>
    <lineage>
        <taxon>Eukaryota</taxon>
        <taxon>Viridiplantae</taxon>
        <taxon>Streptophyta</taxon>
        <taxon>Embryophyta</taxon>
        <taxon>Tracheophyta</taxon>
        <taxon>Spermatophyta</taxon>
        <taxon>Magnoliopsida</taxon>
        <taxon>eudicotyledons</taxon>
        <taxon>Gunneridae</taxon>
        <taxon>Pentapetalae</taxon>
        <taxon>rosids</taxon>
        <taxon>malvids</taxon>
        <taxon>Malvales</taxon>
        <taxon>Malvaceae</taxon>
        <taxon>Malvoideae</taxon>
        <taxon>Hibiscus</taxon>
    </lineage>
</organism>
<evidence type="ECO:0000259" key="2">
    <source>
        <dbReference type="Pfam" id="PF13976"/>
    </source>
</evidence>
<evidence type="ECO:0000313" key="4">
    <source>
        <dbReference type="Proteomes" id="UP001472677"/>
    </source>
</evidence>
<protein>
    <recommendedName>
        <fullName evidence="2">GAG-pre-integrase domain-containing protein</fullName>
    </recommendedName>
</protein>
<sequence length="250" mass="28234">MNKCMVEVVEDTLVEDEEEEELREFSATIANGMGMFKQSAGGNKIKQIILKKPNLMKKEKRTARRSWHGLIQKRITNKCASKASGKVLVKASMTQNKLFPVDLTRVETCALIAQKEEVTALWHRRYGHININNLKMLQQKEMVKGMPVLGTLDICEACIYGKQRTMRIEELIEENQDHETEGVEPIVESEPSMETVSESSSSSEDLGPRGYKSLNEIFEATQALYVADPNSFEEAVKKELLILAYGMDMG</sequence>
<name>A0ABR2C5T2_9ROSI</name>